<evidence type="ECO:0000313" key="2">
    <source>
        <dbReference type="Proteomes" id="UP000295151"/>
    </source>
</evidence>
<proteinExistence type="predicted"/>
<reference evidence="1 2" key="1">
    <citation type="submission" date="2019-03" db="EMBL/GenBank/DDBJ databases">
        <title>Genomic Encyclopedia of Type Strains, Phase III (KMG-III): the genomes of soil and plant-associated and newly described type strains.</title>
        <authorList>
            <person name="Whitman W."/>
        </authorList>
    </citation>
    <scope>NUCLEOTIDE SEQUENCE [LARGE SCALE GENOMIC DNA]</scope>
    <source>
        <strain evidence="1 2">VKM Ac-2575</strain>
    </source>
</reference>
<keyword evidence="2" id="KW-1185">Reference proteome</keyword>
<organism evidence="1 2">
    <name type="scientific">Kribbella voronezhensis</name>
    <dbReference type="NCBI Taxonomy" id="2512212"/>
    <lineage>
        <taxon>Bacteria</taxon>
        <taxon>Bacillati</taxon>
        <taxon>Actinomycetota</taxon>
        <taxon>Actinomycetes</taxon>
        <taxon>Propionibacteriales</taxon>
        <taxon>Kribbellaceae</taxon>
        <taxon>Kribbella</taxon>
    </lineage>
</organism>
<gene>
    <name evidence="1" type="ORF">EV138_2543</name>
</gene>
<dbReference type="EMBL" id="SOCE01000001">
    <property type="protein sequence ID" value="TDU88990.1"/>
    <property type="molecule type" value="Genomic_DNA"/>
</dbReference>
<sequence>MHDTSRVDEIELPFRGWFKGTVPVMHAPEGDQTVLELRCPLGSLKVFGLVDTPDHQEGGEELGMGMFSRQRIRCVVPRKYTHVQIVPSIKSPGFARWQLGYRAASSLPELHGSVSGGHTAVFRYTGRRTTAQLTVPKSYAYLKHYRFVGNHFTDLTFANAPFRGKVEIPGPGLIVVDSVVSSWTLTLPE</sequence>
<protein>
    <submittedName>
        <fullName evidence="1">Uncharacterized protein</fullName>
    </submittedName>
</protein>
<accession>A0A4R7TAD2</accession>
<evidence type="ECO:0000313" key="1">
    <source>
        <dbReference type="EMBL" id="TDU88990.1"/>
    </source>
</evidence>
<dbReference type="RefSeq" id="WP_166678567.1">
    <property type="nucleotide sequence ID" value="NZ_SOCE01000001.1"/>
</dbReference>
<dbReference type="AlphaFoldDB" id="A0A4R7TAD2"/>
<dbReference type="Proteomes" id="UP000295151">
    <property type="component" value="Unassembled WGS sequence"/>
</dbReference>
<comment type="caution">
    <text evidence="1">The sequence shown here is derived from an EMBL/GenBank/DDBJ whole genome shotgun (WGS) entry which is preliminary data.</text>
</comment>
<name>A0A4R7TAD2_9ACTN</name>